<dbReference type="EC" id="2.7.1.148" evidence="2 9"/>
<comment type="pathway">
    <text evidence="9">Isoprenoid biosynthesis; isopentenyl diphosphate biosynthesis via DXP pathway; isopentenyl diphosphate from 1-deoxy-D-xylulose 5-phosphate: step 3/6.</text>
</comment>
<dbReference type="NCBIfam" id="TIGR00154">
    <property type="entry name" value="ispE"/>
    <property type="match status" value="1"/>
</dbReference>
<keyword evidence="5 9" id="KW-0547">Nucleotide-binding</keyword>
<evidence type="ECO:0000256" key="9">
    <source>
        <dbReference type="HAMAP-Rule" id="MF_00061"/>
    </source>
</evidence>
<evidence type="ECO:0000256" key="1">
    <source>
        <dbReference type="ARBA" id="ARBA00009684"/>
    </source>
</evidence>
<comment type="function">
    <text evidence="9">Catalyzes the phosphorylation of the position 2 hydroxy group of 4-diphosphocytidyl-2C-methyl-D-erythritol.</text>
</comment>
<dbReference type="GO" id="GO:0019288">
    <property type="term" value="P:isopentenyl diphosphate biosynthetic process, methylerythritol 4-phosphate pathway"/>
    <property type="evidence" value="ECO:0007669"/>
    <property type="project" value="UniProtKB-UniRule"/>
</dbReference>
<name>A0A401UG34_9CLOT</name>
<keyword evidence="13" id="KW-1185">Reference proteome</keyword>
<evidence type="ECO:0000256" key="7">
    <source>
        <dbReference type="ARBA" id="ARBA00022840"/>
    </source>
</evidence>
<dbReference type="OrthoDB" id="9809438at2"/>
<evidence type="ECO:0000256" key="5">
    <source>
        <dbReference type="ARBA" id="ARBA00022741"/>
    </source>
</evidence>
<dbReference type="PANTHER" id="PTHR43527">
    <property type="entry name" value="4-DIPHOSPHOCYTIDYL-2-C-METHYL-D-ERYTHRITOL KINASE, CHLOROPLASTIC"/>
    <property type="match status" value="1"/>
</dbReference>
<organism evidence="12 13">
    <name type="scientific">Clostridium tagluense</name>
    <dbReference type="NCBI Taxonomy" id="360422"/>
    <lineage>
        <taxon>Bacteria</taxon>
        <taxon>Bacillati</taxon>
        <taxon>Bacillota</taxon>
        <taxon>Clostridia</taxon>
        <taxon>Eubacteriales</taxon>
        <taxon>Clostridiaceae</taxon>
        <taxon>Clostridium</taxon>
    </lineage>
</organism>
<dbReference type="InterPro" id="IPR006204">
    <property type="entry name" value="GHMP_kinase_N_dom"/>
</dbReference>
<dbReference type="Proteomes" id="UP000287872">
    <property type="component" value="Unassembled WGS sequence"/>
</dbReference>
<proteinExistence type="inferred from homology"/>
<dbReference type="GO" id="GO:0050515">
    <property type="term" value="F:4-(cytidine 5'-diphospho)-2-C-methyl-D-erythritol kinase activity"/>
    <property type="evidence" value="ECO:0007669"/>
    <property type="project" value="UniProtKB-UniRule"/>
</dbReference>
<feature type="active site" evidence="9">
    <location>
        <position position="133"/>
    </location>
</feature>
<reference evidence="12 13" key="1">
    <citation type="submission" date="2018-11" db="EMBL/GenBank/DDBJ databases">
        <title>Genome sequencing and assembly of Clostridium tagluense strain A121.</title>
        <authorList>
            <person name="Murakami T."/>
            <person name="Segawa T."/>
            <person name="Shcherbakova V.A."/>
            <person name="Mori H."/>
            <person name="Yoshimura Y."/>
        </authorList>
    </citation>
    <scope>NUCLEOTIDE SEQUENCE [LARGE SCALE GENOMIC DNA]</scope>
    <source>
        <strain evidence="12 13">A121</strain>
    </source>
</reference>
<evidence type="ECO:0000313" key="12">
    <source>
        <dbReference type="EMBL" id="GCD08513.1"/>
    </source>
</evidence>
<accession>A0A401UG34</accession>
<dbReference type="InterPro" id="IPR036554">
    <property type="entry name" value="GHMP_kinase_C_sf"/>
</dbReference>
<feature type="binding site" evidence="9">
    <location>
        <begin position="91"/>
        <end position="101"/>
    </location>
    <ligand>
        <name>ATP</name>
        <dbReference type="ChEBI" id="CHEBI:30616"/>
    </ligand>
</feature>
<dbReference type="SUPFAM" id="SSF54211">
    <property type="entry name" value="Ribosomal protein S5 domain 2-like"/>
    <property type="match status" value="1"/>
</dbReference>
<gene>
    <name evidence="9 12" type="primary">ispE</name>
    <name evidence="12" type="ORF">Ctaglu_01360</name>
</gene>
<dbReference type="InterPro" id="IPR014721">
    <property type="entry name" value="Ribsml_uS5_D2-typ_fold_subgr"/>
</dbReference>
<feature type="domain" description="GHMP kinase N-terminal" evidence="10">
    <location>
        <begin position="63"/>
        <end position="141"/>
    </location>
</feature>
<keyword evidence="6 9" id="KW-0418">Kinase</keyword>
<evidence type="ECO:0000256" key="3">
    <source>
        <dbReference type="ARBA" id="ARBA00017473"/>
    </source>
</evidence>
<evidence type="ECO:0000256" key="4">
    <source>
        <dbReference type="ARBA" id="ARBA00022679"/>
    </source>
</evidence>
<dbReference type="UniPathway" id="UPA00056">
    <property type="reaction ID" value="UER00094"/>
</dbReference>
<dbReference type="GO" id="GO:0005524">
    <property type="term" value="F:ATP binding"/>
    <property type="evidence" value="ECO:0007669"/>
    <property type="project" value="UniProtKB-UniRule"/>
</dbReference>
<comment type="caution">
    <text evidence="12">The sequence shown here is derived from an EMBL/GenBank/DDBJ whole genome shotgun (WGS) entry which is preliminary data.</text>
</comment>
<comment type="similarity">
    <text evidence="1 9">Belongs to the GHMP kinase family. IspE subfamily.</text>
</comment>
<evidence type="ECO:0000256" key="8">
    <source>
        <dbReference type="ARBA" id="ARBA00032554"/>
    </source>
</evidence>
<evidence type="ECO:0000256" key="6">
    <source>
        <dbReference type="ARBA" id="ARBA00022777"/>
    </source>
</evidence>
<feature type="active site" evidence="9">
    <location>
        <position position="8"/>
    </location>
</feature>
<dbReference type="EMBL" id="BHYK01000001">
    <property type="protein sequence ID" value="GCD08513.1"/>
    <property type="molecule type" value="Genomic_DNA"/>
</dbReference>
<evidence type="ECO:0000259" key="10">
    <source>
        <dbReference type="Pfam" id="PF00288"/>
    </source>
</evidence>
<dbReference type="SUPFAM" id="SSF55060">
    <property type="entry name" value="GHMP Kinase, C-terminal domain"/>
    <property type="match status" value="1"/>
</dbReference>
<feature type="domain" description="GHMP kinase C-terminal" evidence="11">
    <location>
        <begin position="195"/>
        <end position="272"/>
    </location>
</feature>
<dbReference type="GO" id="GO:0016114">
    <property type="term" value="P:terpenoid biosynthetic process"/>
    <property type="evidence" value="ECO:0007669"/>
    <property type="project" value="UniProtKB-UniRule"/>
</dbReference>
<evidence type="ECO:0000256" key="2">
    <source>
        <dbReference type="ARBA" id="ARBA00012052"/>
    </source>
</evidence>
<keyword evidence="9" id="KW-0414">Isoprene biosynthesis</keyword>
<protein>
    <recommendedName>
        <fullName evidence="3 9">4-diphosphocytidyl-2-C-methyl-D-erythritol kinase</fullName>
        <shortName evidence="9">CMK</shortName>
        <ecNumber evidence="2 9">2.7.1.148</ecNumber>
    </recommendedName>
    <alternativeName>
        <fullName evidence="8 9">4-(cytidine-5'-diphospho)-2-C-methyl-D-erythritol kinase</fullName>
    </alternativeName>
</protein>
<dbReference type="InterPro" id="IPR013750">
    <property type="entry name" value="GHMP_kinase_C_dom"/>
</dbReference>
<dbReference type="AlphaFoldDB" id="A0A401UG34"/>
<dbReference type="Pfam" id="PF08544">
    <property type="entry name" value="GHMP_kinases_C"/>
    <property type="match status" value="1"/>
</dbReference>
<keyword evidence="7 9" id="KW-0067">ATP-binding</keyword>
<evidence type="ECO:0000313" key="13">
    <source>
        <dbReference type="Proteomes" id="UP000287872"/>
    </source>
</evidence>
<dbReference type="Gene3D" id="3.30.230.10">
    <property type="match status" value="1"/>
</dbReference>
<keyword evidence="4 9" id="KW-0808">Transferase</keyword>
<dbReference type="Pfam" id="PF00288">
    <property type="entry name" value="GHMP_kinases_N"/>
    <property type="match status" value="1"/>
</dbReference>
<dbReference type="HAMAP" id="MF_00061">
    <property type="entry name" value="IspE"/>
    <property type="match status" value="1"/>
</dbReference>
<dbReference type="PANTHER" id="PTHR43527:SF2">
    <property type="entry name" value="4-DIPHOSPHOCYTIDYL-2-C-METHYL-D-ERYTHRITOL KINASE, CHLOROPLASTIC"/>
    <property type="match status" value="1"/>
</dbReference>
<dbReference type="Gene3D" id="3.30.70.890">
    <property type="entry name" value="GHMP kinase, C-terminal domain"/>
    <property type="match status" value="1"/>
</dbReference>
<dbReference type="PRINTS" id="PR00958">
    <property type="entry name" value="HOMSERKINASE"/>
</dbReference>
<comment type="catalytic activity">
    <reaction evidence="9">
        <text>4-CDP-2-C-methyl-D-erythritol + ATP = 4-CDP-2-C-methyl-D-erythritol 2-phosphate + ADP + H(+)</text>
        <dbReference type="Rhea" id="RHEA:18437"/>
        <dbReference type="ChEBI" id="CHEBI:15378"/>
        <dbReference type="ChEBI" id="CHEBI:30616"/>
        <dbReference type="ChEBI" id="CHEBI:57823"/>
        <dbReference type="ChEBI" id="CHEBI:57919"/>
        <dbReference type="ChEBI" id="CHEBI:456216"/>
        <dbReference type="EC" id="2.7.1.148"/>
    </reaction>
</comment>
<dbReference type="InterPro" id="IPR020568">
    <property type="entry name" value="Ribosomal_Su5_D2-typ_SF"/>
</dbReference>
<dbReference type="InterPro" id="IPR004424">
    <property type="entry name" value="IspE"/>
</dbReference>
<dbReference type="RefSeq" id="WP_124997051.1">
    <property type="nucleotide sequence ID" value="NZ_BHYK01000001.1"/>
</dbReference>
<evidence type="ECO:0000259" key="11">
    <source>
        <dbReference type="Pfam" id="PF08544"/>
    </source>
</evidence>
<sequence>MLVKAYGKINISLDIVGKREDGYHLLKMIMQNVDLYDSMSFQKCNKGINISCNKPYIPTDEKNLVYKAAKLFMETYNISEGVNIYLKKNIPVAAGMAGGSTDAAAVFKTLKELFEMDIDDNELMNLGVKIGADVPYCIIGGTALCEGIGDIITPLAPFKNQILVLVKPNFGVSTKEVYKNLDISKIFKHPDTEALIKAMEEEKLQDVCNNMKNLLENVTLRKYPVLKRIKEDMIRMGAMGAMMSGSGPTIFAFFDDMLKAQRCYDKFKTQYKEVYITRTI</sequence>
<dbReference type="PIRSF" id="PIRSF010376">
    <property type="entry name" value="IspE"/>
    <property type="match status" value="1"/>
</dbReference>